<accession>A0A221V2R0</accession>
<dbReference type="KEGG" id="aalg:AREALGSMS7_04015"/>
<proteinExistence type="predicted"/>
<evidence type="ECO:0000313" key="5">
    <source>
        <dbReference type="Proteomes" id="UP000204551"/>
    </source>
</evidence>
<keyword evidence="1 4" id="KW-0808">Transferase</keyword>
<dbReference type="Pfam" id="PF01467">
    <property type="entry name" value="CTP_transf_like"/>
    <property type="match status" value="1"/>
</dbReference>
<evidence type="ECO:0000313" key="4">
    <source>
        <dbReference type="EMBL" id="ASO07421.1"/>
    </source>
</evidence>
<dbReference type="GO" id="GO:0047348">
    <property type="term" value="F:glycerol-3-phosphate cytidylyltransferase activity"/>
    <property type="evidence" value="ECO:0007669"/>
    <property type="project" value="UniProtKB-EC"/>
</dbReference>
<dbReference type="PANTHER" id="PTHR43793:SF1">
    <property type="entry name" value="FAD SYNTHASE"/>
    <property type="match status" value="1"/>
</dbReference>
<organism evidence="4 5">
    <name type="scientific">Arenibacter algicola</name>
    <dbReference type="NCBI Taxonomy" id="616991"/>
    <lineage>
        <taxon>Bacteria</taxon>
        <taxon>Pseudomonadati</taxon>
        <taxon>Bacteroidota</taxon>
        <taxon>Flavobacteriia</taxon>
        <taxon>Flavobacteriales</taxon>
        <taxon>Flavobacteriaceae</taxon>
        <taxon>Arenibacter</taxon>
    </lineage>
</organism>
<dbReference type="InterPro" id="IPR004821">
    <property type="entry name" value="Cyt_trans-like"/>
</dbReference>
<dbReference type="InterPro" id="IPR014729">
    <property type="entry name" value="Rossmann-like_a/b/a_fold"/>
</dbReference>
<dbReference type="EMBL" id="CP022515">
    <property type="protein sequence ID" value="ASO07421.1"/>
    <property type="molecule type" value="Genomic_DNA"/>
</dbReference>
<dbReference type="RefSeq" id="WP_093979688.1">
    <property type="nucleotide sequence ID" value="NZ_CP022515.1"/>
</dbReference>
<reference evidence="4 5" key="1">
    <citation type="submission" date="2017-07" db="EMBL/GenBank/DDBJ databases">
        <title>Genome Sequence of Arenibacter algicola Strain SMS7 Isolated from a culture of the Diatom Skeletonema marinoi.</title>
        <authorList>
            <person name="Topel M."/>
            <person name="Pinder M.I.M."/>
            <person name="Johansson O.N."/>
            <person name="Kourtchenko O."/>
            <person name="Godhe A."/>
            <person name="Clarke A.K."/>
        </authorList>
    </citation>
    <scope>NUCLEOTIDE SEQUENCE [LARGE SCALE GENOMIC DNA]</scope>
    <source>
        <strain evidence="4 5">SMS7</strain>
    </source>
</reference>
<keyword evidence="2 4" id="KW-0548">Nucleotidyltransferase</keyword>
<dbReference type="Gene3D" id="3.40.50.620">
    <property type="entry name" value="HUPs"/>
    <property type="match status" value="1"/>
</dbReference>
<dbReference type="InterPro" id="IPR050385">
    <property type="entry name" value="Archaeal_FAD_synthase"/>
</dbReference>
<dbReference type="SUPFAM" id="SSF52374">
    <property type="entry name" value="Nucleotidylyl transferase"/>
    <property type="match status" value="1"/>
</dbReference>
<evidence type="ECO:0000259" key="3">
    <source>
        <dbReference type="Pfam" id="PF01467"/>
    </source>
</evidence>
<dbReference type="PANTHER" id="PTHR43793">
    <property type="entry name" value="FAD SYNTHASE"/>
    <property type="match status" value="1"/>
</dbReference>
<sequence>MKTGITFGAFDLLYSGYIEMLQEAKSKCDYLIVGLHTDPSIERPEKNKPIQSLYDRYSELLDSHLVDEIIIYSTEYELEEILFKANINIRIIGEEYRGKDFTGKLYCQTAGIDIYYSVRTNKLSSYFVDCYKENVLIPKNSKSIVFKHLHNPIVRCEPIEKFLSFLGKANWSKLNYNNTLNTY</sequence>
<dbReference type="NCBIfam" id="TIGR00125">
    <property type="entry name" value="cyt_tran_rel"/>
    <property type="match status" value="1"/>
</dbReference>
<name>A0A221V2R0_9FLAO</name>
<protein>
    <submittedName>
        <fullName evidence="4">Glycerol-3-phosphate cytidylyltransferase</fullName>
        <ecNumber evidence="4">2.7.7.39</ecNumber>
    </submittedName>
</protein>
<dbReference type="EC" id="2.7.7.39" evidence="4"/>
<evidence type="ECO:0000256" key="1">
    <source>
        <dbReference type="ARBA" id="ARBA00022679"/>
    </source>
</evidence>
<feature type="domain" description="Cytidyltransferase-like" evidence="3">
    <location>
        <begin position="5"/>
        <end position="95"/>
    </location>
</feature>
<dbReference type="Proteomes" id="UP000204551">
    <property type="component" value="Chromosome"/>
</dbReference>
<dbReference type="AlphaFoldDB" id="A0A221V2R0"/>
<evidence type="ECO:0000256" key="2">
    <source>
        <dbReference type="ARBA" id="ARBA00022695"/>
    </source>
</evidence>
<gene>
    <name evidence="4" type="primary">tagD</name>
    <name evidence="4" type="ORF">AREALGSMS7_04015</name>
</gene>